<evidence type="ECO:0000313" key="1">
    <source>
        <dbReference type="EMBL" id="ABL87541.1"/>
    </source>
</evidence>
<dbReference type="HOGENOM" id="CLU_1465195_0_0_2"/>
<dbReference type="STRING" id="384616.Pisl_0363"/>
<dbReference type="GeneID" id="4616843"/>
<proteinExistence type="predicted"/>
<name>A1RRF9_PYRIL</name>
<dbReference type="EMBL" id="CP000504">
    <property type="protein sequence ID" value="ABL87541.1"/>
    <property type="molecule type" value="Genomic_DNA"/>
</dbReference>
<dbReference type="OrthoDB" id="28179at2157"/>
<dbReference type="InterPro" id="IPR023203">
    <property type="entry name" value="TTHA0068_sf"/>
</dbReference>
<evidence type="ECO:0000313" key="2">
    <source>
        <dbReference type="Proteomes" id="UP000002595"/>
    </source>
</evidence>
<gene>
    <name evidence="1" type="ordered locus">Pisl_0363</name>
</gene>
<dbReference type="Gene3D" id="1.10.3450.10">
    <property type="entry name" value="TTHA0068-like"/>
    <property type="match status" value="1"/>
</dbReference>
<dbReference type="SUPFAM" id="SSF140663">
    <property type="entry name" value="TTHA0068-like"/>
    <property type="match status" value="1"/>
</dbReference>
<accession>A1RRF9</accession>
<dbReference type="InterPro" id="IPR005500">
    <property type="entry name" value="DUF309"/>
</dbReference>
<evidence type="ECO:0008006" key="3">
    <source>
        <dbReference type="Google" id="ProtNLM"/>
    </source>
</evidence>
<dbReference type="Proteomes" id="UP000002595">
    <property type="component" value="Chromosome"/>
</dbReference>
<protein>
    <recommendedName>
        <fullName evidence="3">DUF309 domain-containing protein</fullName>
    </recommendedName>
</protein>
<keyword evidence="2" id="KW-1185">Reference proteome</keyword>
<sequence>MRYLIIAENPGYLPSHREFLIKQLRASLPVITIRVASSHVEVDVKTDDLETAVVEVERKIGRVLDVIDITFEEVGGDVEKYVELFNKERFWEAHNVLEGVWRKTREPTLQGLIMLAASFVKLQEGQLDKFERLIKEAIQLLEKDVGCIKIRKLRKKVEKALVEKKPFKIECL</sequence>
<organism evidence="1 2">
    <name type="scientific">Pyrobaculum islandicum (strain DSM 4184 / JCM 9189 / GEO3)</name>
    <dbReference type="NCBI Taxonomy" id="384616"/>
    <lineage>
        <taxon>Archaea</taxon>
        <taxon>Thermoproteota</taxon>
        <taxon>Thermoprotei</taxon>
        <taxon>Thermoproteales</taxon>
        <taxon>Thermoproteaceae</taxon>
        <taxon>Pyrobaculum</taxon>
    </lineage>
</organism>
<reference evidence="1" key="1">
    <citation type="submission" date="2006-12" db="EMBL/GenBank/DDBJ databases">
        <title>Complete sequence of Pyrobaculum islandicum DSM 4184.</title>
        <authorList>
            <person name="Copeland A."/>
            <person name="Lucas S."/>
            <person name="Lapidus A."/>
            <person name="Barry K."/>
            <person name="Detter J.C."/>
            <person name="Glavina del Rio T."/>
            <person name="Dalin E."/>
            <person name="Tice H."/>
            <person name="Pitluck S."/>
            <person name="Meincke L."/>
            <person name="Brettin T."/>
            <person name="Bruce D."/>
            <person name="Han C."/>
            <person name="Tapia R."/>
            <person name="Gilna P."/>
            <person name="Schmutz J."/>
            <person name="Larimer F."/>
            <person name="Land M."/>
            <person name="Hauser L."/>
            <person name="Kyrpides N."/>
            <person name="Mikhailova N."/>
            <person name="Cozen A.E."/>
            <person name="Fitz-Gibbon S.T."/>
            <person name="House C.H."/>
            <person name="Saltikov C."/>
            <person name="Lowe T."/>
            <person name="Richardson P."/>
        </authorList>
    </citation>
    <scope>NUCLEOTIDE SEQUENCE [LARGE SCALE GENOMIC DNA]</scope>
    <source>
        <strain evidence="1">DSM 4184</strain>
    </source>
</reference>
<dbReference type="RefSeq" id="WP_011762118.1">
    <property type="nucleotide sequence ID" value="NC_008701.1"/>
</dbReference>
<dbReference type="eggNOG" id="arCOG03705">
    <property type="taxonomic scope" value="Archaea"/>
</dbReference>
<dbReference type="Pfam" id="PF03745">
    <property type="entry name" value="DUF309"/>
    <property type="match status" value="1"/>
</dbReference>
<dbReference type="AlphaFoldDB" id="A1RRF9"/>
<dbReference type="KEGG" id="pis:Pisl_0363"/>